<sequence>MSETSPEFTHSPSKRPTISDVARAAGVSIAVVSYALNGRPGVSAATRDRVLRIADEHGWRPNAAARSLRTSAQAVGLALVRGDTATTHPAAFMALLGGIQDRLASRGLALVLQAVDDHETAAHLYRSWWAERRFDALLVTDVRVNDPRVEALRSARIPSLVVGHPGAARGLASVHVDEEEAYGRVGRFLAGQGHRRVGVVTGPADLDMSIRRTAALRAALEQEGAAAVVVTTGASQEEGASATRQLLVDADPVSAIMFDTDLSATTALDVARRLRREVPWDLSVVAGTDSASCRLATPSVTTLPSPVAELGEAAAQGLLDMLDGERGIERVVSVGPLTVRGTTAPWGR</sequence>
<dbReference type="PANTHER" id="PTHR30146">
    <property type="entry name" value="LACI-RELATED TRANSCRIPTIONAL REPRESSOR"/>
    <property type="match status" value="1"/>
</dbReference>
<proteinExistence type="predicted"/>
<dbReference type="PANTHER" id="PTHR30146:SF155">
    <property type="entry name" value="ALANINE RACEMASE"/>
    <property type="match status" value="1"/>
</dbReference>
<reference evidence="5 6" key="1">
    <citation type="submission" date="2017-10" db="EMBL/GenBank/DDBJ databases">
        <title>Sequencing the genomes of 1000 actinobacteria strains.</title>
        <authorList>
            <person name="Klenk H.-P."/>
        </authorList>
    </citation>
    <scope>NUCLEOTIDE SEQUENCE [LARGE SCALE GENOMIC DNA]</scope>
    <source>
        <strain evidence="5 6">DSM 18966</strain>
    </source>
</reference>
<dbReference type="SUPFAM" id="SSF53822">
    <property type="entry name" value="Periplasmic binding protein-like I"/>
    <property type="match status" value="1"/>
</dbReference>
<dbReference type="InterPro" id="IPR028082">
    <property type="entry name" value="Peripla_BP_I"/>
</dbReference>
<dbReference type="OrthoDB" id="1938857at2"/>
<keyword evidence="1" id="KW-0805">Transcription regulation</keyword>
<organism evidence="5 6">
    <name type="scientific">Sanguibacter antarcticus</name>
    <dbReference type="NCBI Taxonomy" id="372484"/>
    <lineage>
        <taxon>Bacteria</taxon>
        <taxon>Bacillati</taxon>
        <taxon>Actinomycetota</taxon>
        <taxon>Actinomycetes</taxon>
        <taxon>Micrococcales</taxon>
        <taxon>Sanguibacteraceae</taxon>
        <taxon>Sanguibacter</taxon>
    </lineage>
</organism>
<dbReference type="Gene3D" id="3.40.50.2300">
    <property type="match status" value="2"/>
</dbReference>
<comment type="caution">
    <text evidence="5">The sequence shown here is derived from an EMBL/GenBank/DDBJ whole genome shotgun (WGS) entry which is preliminary data.</text>
</comment>
<dbReference type="Pfam" id="PF13377">
    <property type="entry name" value="Peripla_BP_3"/>
    <property type="match status" value="1"/>
</dbReference>
<dbReference type="SMART" id="SM00354">
    <property type="entry name" value="HTH_LACI"/>
    <property type="match status" value="1"/>
</dbReference>
<dbReference type="InterPro" id="IPR000843">
    <property type="entry name" value="HTH_LacI"/>
</dbReference>
<dbReference type="EMBL" id="PDJG01000001">
    <property type="protein sequence ID" value="PFG33827.1"/>
    <property type="molecule type" value="Genomic_DNA"/>
</dbReference>
<dbReference type="InterPro" id="IPR046335">
    <property type="entry name" value="LacI/GalR-like_sensor"/>
</dbReference>
<name>A0A2A9E454_9MICO</name>
<gene>
    <name evidence="5" type="ORF">ATL42_1719</name>
</gene>
<dbReference type="Pfam" id="PF00356">
    <property type="entry name" value="LacI"/>
    <property type="match status" value="1"/>
</dbReference>
<evidence type="ECO:0000256" key="3">
    <source>
        <dbReference type="ARBA" id="ARBA00023163"/>
    </source>
</evidence>
<evidence type="ECO:0000313" key="6">
    <source>
        <dbReference type="Proteomes" id="UP000225548"/>
    </source>
</evidence>
<dbReference type="InterPro" id="IPR010982">
    <property type="entry name" value="Lambda_DNA-bd_dom_sf"/>
</dbReference>
<dbReference type="CDD" id="cd01392">
    <property type="entry name" value="HTH_LacI"/>
    <property type="match status" value="1"/>
</dbReference>
<dbReference type="GO" id="GO:0000976">
    <property type="term" value="F:transcription cis-regulatory region binding"/>
    <property type="evidence" value="ECO:0007669"/>
    <property type="project" value="TreeGrafter"/>
</dbReference>
<evidence type="ECO:0000313" key="5">
    <source>
        <dbReference type="EMBL" id="PFG33827.1"/>
    </source>
</evidence>
<dbReference type="SUPFAM" id="SSF47413">
    <property type="entry name" value="lambda repressor-like DNA-binding domains"/>
    <property type="match status" value="1"/>
</dbReference>
<keyword evidence="2" id="KW-0238">DNA-binding</keyword>
<feature type="domain" description="HTH lacI-type" evidence="4">
    <location>
        <begin position="16"/>
        <end position="70"/>
    </location>
</feature>
<keyword evidence="6" id="KW-1185">Reference proteome</keyword>
<dbReference type="CDD" id="cd06267">
    <property type="entry name" value="PBP1_LacI_sugar_binding-like"/>
    <property type="match status" value="1"/>
</dbReference>
<evidence type="ECO:0000259" key="4">
    <source>
        <dbReference type="PROSITE" id="PS50932"/>
    </source>
</evidence>
<dbReference type="GO" id="GO:0003700">
    <property type="term" value="F:DNA-binding transcription factor activity"/>
    <property type="evidence" value="ECO:0007669"/>
    <property type="project" value="TreeGrafter"/>
</dbReference>
<evidence type="ECO:0000256" key="1">
    <source>
        <dbReference type="ARBA" id="ARBA00023015"/>
    </source>
</evidence>
<dbReference type="Proteomes" id="UP000225548">
    <property type="component" value="Unassembled WGS sequence"/>
</dbReference>
<keyword evidence="3" id="KW-0804">Transcription</keyword>
<dbReference type="Gene3D" id="1.10.260.40">
    <property type="entry name" value="lambda repressor-like DNA-binding domains"/>
    <property type="match status" value="1"/>
</dbReference>
<protein>
    <submittedName>
        <fullName evidence="5">LacI family transcriptional regulator</fullName>
    </submittedName>
</protein>
<dbReference type="PROSITE" id="PS50932">
    <property type="entry name" value="HTH_LACI_2"/>
    <property type="match status" value="1"/>
</dbReference>
<evidence type="ECO:0000256" key="2">
    <source>
        <dbReference type="ARBA" id="ARBA00023125"/>
    </source>
</evidence>
<dbReference type="AlphaFoldDB" id="A0A2A9E454"/>
<accession>A0A2A9E454</accession>